<dbReference type="AlphaFoldDB" id="A0A562T901"/>
<dbReference type="InterPro" id="IPR029052">
    <property type="entry name" value="Metallo-depent_PP-like"/>
</dbReference>
<dbReference type="InterPro" id="IPR008963">
    <property type="entry name" value="Purple_acid_Pase-like_N"/>
</dbReference>
<dbReference type="SUPFAM" id="SSF49363">
    <property type="entry name" value="Purple acid phosphatase, N-terminal domain"/>
    <property type="match status" value="1"/>
</dbReference>
<dbReference type="Pfam" id="PF00149">
    <property type="entry name" value="Metallophos"/>
    <property type="match status" value="1"/>
</dbReference>
<dbReference type="InterPro" id="IPR006311">
    <property type="entry name" value="TAT_signal"/>
</dbReference>
<dbReference type="PROSITE" id="PS51318">
    <property type="entry name" value="TAT"/>
    <property type="match status" value="1"/>
</dbReference>
<gene>
    <name evidence="4" type="ORF">LX66_3386</name>
</gene>
<evidence type="ECO:0000256" key="1">
    <source>
        <dbReference type="ARBA" id="ARBA00022729"/>
    </source>
</evidence>
<dbReference type="Proteomes" id="UP000316778">
    <property type="component" value="Unassembled WGS sequence"/>
</dbReference>
<dbReference type="GO" id="GO:0046872">
    <property type="term" value="F:metal ion binding"/>
    <property type="evidence" value="ECO:0007669"/>
    <property type="project" value="InterPro"/>
</dbReference>
<evidence type="ECO:0000259" key="3">
    <source>
        <dbReference type="Pfam" id="PF16656"/>
    </source>
</evidence>
<accession>A0A562T901</accession>
<dbReference type="Pfam" id="PF16656">
    <property type="entry name" value="Pur_ac_phosph_N"/>
    <property type="match status" value="1"/>
</dbReference>
<name>A0A562T901_CHIJA</name>
<dbReference type="PANTHER" id="PTHR22953:SF153">
    <property type="entry name" value="PURPLE ACID PHOSPHATASE"/>
    <property type="match status" value="1"/>
</dbReference>
<evidence type="ECO:0000313" key="4">
    <source>
        <dbReference type="EMBL" id="TWI89290.1"/>
    </source>
</evidence>
<feature type="domain" description="Purple acid phosphatase N-terminal" evidence="3">
    <location>
        <begin position="58"/>
        <end position="152"/>
    </location>
</feature>
<feature type="domain" description="Calcineurin-like phosphoesterase" evidence="2">
    <location>
        <begin position="163"/>
        <end position="355"/>
    </location>
</feature>
<evidence type="ECO:0000313" key="5">
    <source>
        <dbReference type="Proteomes" id="UP000316778"/>
    </source>
</evidence>
<dbReference type="GO" id="GO:0003993">
    <property type="term" value="F:acid phosphatase activity"/>
    <property type="evidence" value="ECO:0007669"/>
    <property type="project" value="InterPro"/>
</dbReference>
<dbReference type="SUPFAM" id="SSF56300">
    <property type="entry name" value="Metallo-dependent phosphatases"/>
    <property type="match status" value="1"/>
</dbReference>
<comment type="caution">
    <text evidence="4">The sequence shown here is derived from an EMBL/GenBank/DDBJ whole genome shotgun (WGS) entry which is preliminary data.</text>
</comment>
<reference evidence="4 5" key="1">
    <citation type="journal article" date="2013" name="Stand. Genomic Sci.">
        <title>Genomic Encyclopedia of Type Strains, Phase I: The one thousand microbial genomes (KMG-I) project.</title>
        <authorList>
            <person name="Kyrpides N.C."/>
            <person name="Woyke T."/>
            <person name="Eisen J.A."/>
            <person name="Garrity G."/>
            <person name="Lilburn T.G."/>
            <person name="Beck B.J."/>
            <person name="Whitman W.B."/>
            <person name="Hugenholtz P."/>
            <person name="Klenk H.P."/>
        </authorList>
    </citation>
    <scope>NUCLEOTIDE SEQUENCE [LARGE SCALE GENOMIC DNA]</scope>
    <source>
        <strain evidence="4 5">DSM 13484</strain>
    </source>
</reference>
<dbReference type="InterPro" id="IPR015914">
    <property type="entry name" value="PAPs_N"/>
</dbReference>
<dbReference type="InterPro" id="IPR039331">
    <property type="entry name" value="PAPs-like"/>
</dbReference>
<proteinExistence type="predicted"/>
<keyword evidence="5" id="KW-1185">Reference proteome</keyword>
<dbReference type="Gene3D" id="3.60.21.10">
    <property type="match status" value="1"/>
</dbReference>
<keyword evidence="1" id="KW-0732">Signal</keyword>
<organism evidence="4 5">
    <name type="scientific">Chitinophaga japonensis</name>
    <name type="common">Flexibacter japonensis</name>
    <dbReference type="NCBI Taxonomy" id="104662"/>
    <lineage>
        <taxon>Bacteria</taxon>
        <taxon>Pseudomonadati</taxon>
        <taxon>Bacteroidota</taxon>
        <taxon>Chitinophagia</taxon>
        <taxon>Chitinophagales</taxon>
        <taxon>Chitinophagaceae</taxon>
        <taxon>Chitinophaga</taxon>
    </lineage>
</organism>
<dbReference type="EMBL" id="VLLG01000003">
    <property type="protein sequence ID" value="TWI89290.1"/>
    <property type="molecule type" value="Genomic_DNA"/>
</dbReference>
<dbReference type="RefSeq" id="WP_211366259.1">
    <property type="nucleotide sequence ID" value="NZ_BAAAFY010000001.1"/>
</dbReference>
<evidence type="ECO:0000259" key="2">
    <source>
        <dbReference type="Pfam" id="PF00149"/>
    </source>
</evidence>
<protein>
    <submittedName>
        <fullName evidence="4">Purple acid phosphatase-like protein</fullName>
    </submittedName>
</protein>
<dbReference type="InterPro" id="IPR004843">
    <property type="entry name" value="Calcineurin-like_PHP"/>
</dbReference>
<dbReference type="PANTHER" id="PTHR22953">
    <property type="entry name" value="ACID PHOSPHATASE RELATED"/>
    <property type="match status" value="1"/>
</dbReference>
<sequence>MQASEKGRSRRRFLHSLAGVGAAGMAAGLLPGSVMAHAHLLEPADPDKGHVFLTAPYLQQPQPNAMTVMWITNLPAYSWVEFGETASLGHKAHSVTDGLVDAYNRINRITLQGLKPGTRYYYRAFSREITGFEPYKLTYGNTIESDTLSFTTPEERPETVSWLIMNDIHDRPHSIPHLMKLNGNDPYDFVFFNGDMFDFQTDEQQIIDHMLEPCTSAFAKEKPFLYVRGNHETRGKYRRDLHHYFRNPDSRQYFSFTWGPVHFIVLDTGEDKPDDHPVYAGIVDFDAYRQEQLHWLEREVQTPAFREAPFRVVMMHIPVFYSGDWHGTMHCRQLFAPVFDRHNIDLCISGHTHRYGVHEPVQGQHSYPLIIGGGPREGKRTLMKVKASRKHLHLQMLDDAGTEVGKYHLAAKR</sequence>
<dbReference type="Gene3D" id="2.60.40.380">
    <property type="entry name" value="Purple acid phosphatase-like, N-terminal"/>
    <property type="match status" value="1"/>
</dbReference>